<dbReference type="HOGENOM" id="CLU_039483_2_3_2"/>
<evidence type="ECO:0000256" key="5">
    <source>
        <dbReference type="SAM" id="Phobius"/>
    </source>
</evidence>
<evidence type="ECO:0000313" key="8">
    <source>
        <dbReference type="Proteomes" id="UP000000346"/>
    </source>
</evidence>
<evidence type="ECO:0000256" key="2">
    <source>
        <dbReference type="ARBA" id="ARBA00022692"/>
    </source>
</evidence>
<dbReference type="InterPro" id="IPR051328">
    <property type="entry name" value="T7SS_ABC-Transporter"/>
</dbReference>
<dbReference type="RefSeq" id="WP_013266788.1">
    <property type="nucleotide sequence ID" value="NC_014374.1"/>
</dbReference>
<dbReference type="PANTHER" id="PTHR43077">
    <property type="entry name" value="TRANSPORT PERMEASE YVFS-RELATED"/>
    <property type="match status" value="1"/>
</dbReference>
<dbReference type="GO" id="GO:0140359">
    <property type="term" value="F:ABC-type transporter activity"/>
    <property type="evidence" value="ECO:0007669"/>
    <property type="project" value="InterPro"/>
</dbReference>
<feature type="transmembrane region" description="Helical" evidence="5">
    <location>
        <begin position="157"/>
        <end position="178"/>
    </location>
</feature>
<feature type="transmembrane region" description="Helical" evidence="5">
    <location>
        <begin position="21"/>
        <end position="38"/>
    </location>
</feature>
<evidence type="ECO:0000313" key="7">
    <source>
        <dbReference type="EMBL" id="ADL19276.1"/>
    </source>
</evidence>
<dbReference type="PANTHER" id="PTHR43077:SF10">
    <property type="entry name" value="TRANSPORT PERMEASE PROTEIN"/>
    <property type="match status" value="1"/>
</dbReference>
<dbReference type="Proteomes" id="UP000000346">
    <property type="component" value="Chromosome"/>
</dbReference>
<comment type="subcellular location">
    <subcellularLocation>
        <location evidence="1">Membrane</location>
        <topology evidence="1">Multi-pass membrane protein</topology>
    </subcellularLocation>
</comment>
<name>D9Q1T8_ACIS3</name>
<dbReference type="Pfam" id="PF01061">
    <property type="entry name" value="ABC2_membrane"/>
    <property type="match status" value="1"/>
</dbReference>
<dbReference type="PIRSF" id="PIRSF006648">
    <property type="entry name" value="DrrB"/>
    <property type="match status" value="1"/>
</dbReference>
<dbReference type="AlphaFoldDB" id="D9Q1T8"/>
<keyword evidence="4 5" id="KW-0472">Membrane</keyword>
<dbReference type="InterPro" id="IPR047817">
    <property type="entry name" value="ABC2_TM_bact-type"/>
</dbReference>
<sequence>MIRETYVLVERELKKWVGRRGTFFISLITPIAWLALFGKSLNFVNMFSSAGLQGANPVIVKQYVDQTLLRLFGTTNYFAYLATGMFVVFAFFQSVFGGVNIVFEKRLGSMNRLRMTPAPRSSIFLAKMAATLVRTFFYETILLVIAVALGFSVDWNAINFIEAGAAIALLAAGFISIFEAIGFAVDNQEIMFSIVNLINLPLMFASPALFPLQQMPWWLRDIARFNPLTYAVDIVRYNLLGVHSFNILEDWAILIAITAVFVTAGLLASLRVLENY</sequence>
<dbReference type="GO" id="GO:0043190">
    <property type="term" value="C:ATP-binding cassette (ABC) transporter complex"/>
    <property type="evidence" value="ECO:0007669"/>
    <property type="project" value="InterPro"/>
</dbReference>
<feature type="domain" description="ABC transmembrane type-2" evidence="6">
    <location>
        <begin position="21"/>
        <end position="272"/>
    </location>
</feature>
<organism evidence="7 8">
    <name type="scientific">Acidilobus saccharovorans (strain DSM 16705 / JCM 18335 / VKM B-2471 / 345-15)</name>
    <dbReference type="NCBI Taxonomy" id="666510"/>
    <lineage>
        <taxon>Archaea</taxon>
        <taxon>Thermoproteota</taxon>
        <taxon>Thermoprotei</taxon>
        <taxon>Acidilobales</taxon>
        <taxon>Acidilobaceae</taxon>
        <taxon>Acidilobus</taxon>
    </lineage>
</organism>
<dbReference type="InterPro" id="IPR000412">
    <property type="entry name" value="ABC_2_transport"/>
</dbReference>
<protein>
    <submittedName>
        <fullName evidence="7">ABC transporter, permease protein</fullName>
    </submittedName>
</protein>
<dbReference type="InterPro" id="IPR013525">
    <property type="entry name" value="ABC2_TM"/>
</dbReference>
<feature type="transmembrane region" description="Helical" evidence="5">
    <location>
        <begin position="124"/>
        <end position="151"/>
    </location>
</feature>
<proteinExistence type="predicted"/>
<dbReference type="PROSITE" id="PS51012">
    <property type="entry name" value="ABC_TM2"/>
    <property type="match status" value="1"/>
</dbReference>
<evidence type="ECO:0000256" key="4">
    <source>
        <dbReference type="ARBA" id="ARBA00023136"/>
    </source>
</evidence>
<evidence type="ECO:0000256" key="3">
    <source>
        <dbReference type="ARBA" id="ARBA00022989"/>
    </source>
</evidence>
<keyword evidence="2 5" id="KW-0812">Transmembrane</keyword>
<dbReference type="EMBL" id="CP001742">
    <property type="protein sequence ID" value="ADL19276.1"/>
    <property type="molecule type" value="Genomic_DNA"/>
</dbReference>
<feature type="transmembrane region" description="Helical" evidence="5">
    <location>
        <begin position="190"/>
        <end position="210"/>
    </location>
</feature>
<feature type="transmembrane region" description="Helical" evidence="5">
    <location>
        <begin position="77"/>
        <end position="103"/>
    </location>
</feature>
<dbReference type="InParanoid" id="D9Q1T8"/>
<gene>
    <name evidence="7" type="ordered locus">ASAC_0870</name>
</gene>
<dbReference type="KEGG" id="asc:ASAC_0870"/>
<evidence type="ECO:0000259" key="6">
    <source>
        <dbReference type="PROSITE" id="PS51012"/>
    </source>
</evidence>
<dbReference type="STRING" id="666510.ASAC_0870"/>
<keyword evidence="8" id="KW-1185">Reference proteome</keyword>
<keyword evidence="3 5" id="KW-1133">Transmembrane helix</keyword>
<evidence type="ECO:0000256" key="1">
    <source>
        <dbReference type="ARBA" id="ARBA00004141"/>
    </source>
</evidence>
<accession>D9Q1T8</accession>
<reference evidence="7 8" key="1">
    <citation type="journal article" date="2010" name="Appl. Environ. Microbiol.">
        <title>The genome sequence of the crenarchaeon Acidilobus saccharovorans supports a new order, Acidilobales, and suggests an important ecological role in terrestrial acidic hot springs.</title>
        <authorList>
            <person name="Mardanov A.V."/>
            <person name="Svetlitchnyi V.A."/>
            <person name="Beletsky A.V."/>
            <person name="Prokofeva M.I."/>
            <person name="Bonch-Osmolovskaya E.A."/>
            <person name="Ravin N.V."/>
            <person name="Skryabin K.G."/>
        </authorList>
    </citation>
    <scope>NUCLEOTIDE SEQUENCE [LARGE SCALE GENOMIC DNA]</scope>
    <source>
        <strain evidence="8">DSM 16705 / JCM 18335 / VKM B-2471 / 345-15</strain>
    </source>
</reference>
<dbReference type="eggNOG" id="arCOG01467">
    <property type="taxonomic scope" value="Archaea"/>
</dbReference>
<dbReference type="GeneID" id="9499106"/>
<feature type="transmembrane region" description="Helical" evidence="5">
    <location>
        <begin position="251"/>
        <end position="273"/>
    </location>
</feature>